<dbReference type="CDD" id="cd08970">
    <property type="entry name" value="AcNei1_N"/>
    <property type="match status" value="1"/>
</dbReference>
<comment type="catalytic activity">
    <reaction evidence="14">
        <text>2'-deoxyribonucleotide-(2'-deoxyribose 5'-phosphate)-2'-deoxyribonucleotide-DNA = a 3'-end 2'-deoxyribonucleotide-(2,3-dehydro-2,3-deoxyribose 5'-phosphate)-DNA + a 5'-end 5'-phospho-2'-deoxyribonucleoside-DNA + H(+)</text>
        <dbReference type="Rhea" id="RHEA:66592"/>
        <dbReference type="Rhea" id="RHEA-COMP:13180"/>
        <dbReference type="Rhea" id="RHEA-COMP:16897"/>
        <dbReference type="Rhea" id="RHEA-COMP:17067"/>
        <dbReference type="ChEBI" id="CHEBI:15378"/>
        <dbReference type="ChEBI" id="CHEBI:136412"/>
        <dbReference type="ChEBI" id="CHEBI:157695"/>
        <dbReference type="ChEBI" id="CHEBI:167181"/>
        <dbReference type="EC" id="4.2.99.18"/>
    </reaction>
</comment>
<evidence type="ECO:0000256" key="8">
    <source>
        <dbReference type="ARBA" id="ARBA00022833"/>
    </source>
</evidence>
<keyword evidence="8" id="KW-0862">Zinc</keyword>
<organism evidence="17">
    <name type="scientific">freshwater metagenome</name>
    <dbReference type="NCBI Taxonomy" id="449393"/>
    <lineage>
        <taxon>unclassified sequences</taxon>
        <taxon>metagenomes</taxon>
        <taxon>ecological metagenomes</taxon>
    </lineage>
</organism>
<dbReference type="GO" id="GO:0003684">
    <property type="term" value="F:damaged DNA binding"/>
    <property type="evidence" value="ECO:0007669"/>
    <property type="project" value="InterPro"/>
</dbReference>
<dbReference type="SUPFAM" id="SSF81624">
    <property type="entry name" value="N-terminal domain of MutM-like DNA repair proteins"/>
    <property type="match status" value="1"/>
</dbReference>
<keyword evidence="5" id="KW-0227">DNA damage</keyword>
<keyword evidence="12" id="KW-0511">Multifunctional enzyme</keyword>
<dbReference type="Pfam" id="PF06827">
    <property type="entry name" value="zf-FPG_IleRS"/>
    <property type="match status" value="1"/>
</dbReference>
<evidence type="ECO:0000256" key="6">
    <source>
        <dbReference type="ARBA" id="ARBA00022771"/>
    </source>
</evidence>
<evidence type="ECO:0000259" key="16">
    <source>
        <dbReference type="PROSITE" id="PS51068"/>
    </source>
</evidence>
<evidence type="ECO:0000256" key="12">
    <source>
        <dbReference type="ARBA" id="ARBA00023268"/>
    </source>
</evidence>
<evidence type="ECO:0000256" key="5">
    <source>
        <dbReference type="ARBA" id="ARBA00022763"/>
    </source>
</evidence>
<evidence type="ECO:0000313" key="17">
    <source>
        <dbReference type="EMBL" id="CAB4769377.1"/>
    </source>
</evidence>
<keyword evidence="6" id="KW-0863">Zinc-finger</keyword>
<dbReference type="Gene3D" id="3.20.190.10">
    <property type="entry name" value="MutM-like, N-terminal"/>
    <property type="match status" value="1"/>
</dbReference>
<dbReference type="PANTHER" id="PTHR42697:SF3">
    <property type="entry name" value="ENDONUCLEASE 8 1"/>
    <property type="match status" value="1"/>
</dbReference>
<dbReference type="AlphaFoldDB" id="A0A6J6VFT0"/>
<dbReference type="InterPro" id="IPR015886">
    <property type="entry name" value="H2TH_FPG"/>
</dbReference>
<dbReference type="InterPro" id="IPR010979">
    <property type="entry name" value="Ribosomal_uS13-like_H2TH"/>
</dbReference>
<feature type="domain" description="Formamidopyrimidine-DNA glycosylase catalytic" evidence="16">
    <location>
        <begin position="2"/>
        <end position="96"/>
    </location>
</feature>
<dbReference type="EC" id="4.2.99.18" evidence="3"/>
<dbReference type="EMBL" id="CAFBMH010000241">
    <property type="protein sequence ID" value="CAB4941557.1"/>
    <property type="molecule type" value="Genomic_DNA"/>
</dbReference>
<feature type="domain" description="FPG-type" evidence="15">
    <location>
        <begin position="232"/>
        <end position="266"/>
    </location>
</feature>
<evidence type="ECO:0000256" key="14">
    <source>
        <dbReference type="ARBA" id="ARBA00044632"/>
    </source>
</evidence>
<dbReference type="SMART" id="SM00898">
    <property type="entry name" value="Fapy_DNA_glyco"/>
    <property type="match status" value="1"/>
</dbReference>
<evidence type="ECO:0000256" key="13">
    <source>
        <dbReference type="ARBA" id="ARBA00023295"/>
    </source>
</evidence>
<dbReference type="PROSITE" id="PS51068">
    <property type="entry name" value="FPG_CAT"/>
    <property type="match status" value="1"/>
</dbReference>
<evidence type="ECO:0000256" key="9">
    <source>
        <dbReference type="ARBA" id="ARBA00023125"/>
    </source>
</evidence>
<keyword evidence="13" id="KW-0326">Glycosidase</keyword>
<dbReference type="InterPro" id="IPR000214">
    <property type="entry name" value="Znf_DNA_glyclase/AP_lyase"/>
</dbReference>
<dbReference type="InterPro" id="IPR012319">
    <property type="entry name" value="FPG_cat"/>
</dbReference>
<dbReference type="GO" id="GO:0006284">
    <property type="term" value="P:base-excision repair"/>
    <property type="evidence" value="ECO:0007669"/>
    <property type="project" value="InterPro"/>
</dbReference>
<evidence type="ECO:0000256" key="2">
    <source>
        <dbReference type="ARBA" id="ARBA00009409"/>
    </source>
</evidence>
<evidence type="ECO:0000256" key="4">
    <source>
        <dbReference type="ARBA" id="ARBA00022723"/>
    </source>
</evidence>
<evidence type="ECO:0000256" key="1">
    <source>
        <dbReference type="ARBA" id="ARBA00001947"/>
    </source>
</evidence>
<dbReference type="InterPro" id="IPR015887">
    <property type="entry name" value="DNA_glyclase_Znf_dom_DNA_BS"/>
</dbReference>
<dbReference type="Pfam" id="PF06831">
    <property type="entry name" value="H2TH"/>
    <property type="match status" value="1"/>
</dbReference>
<protein>
    <recommendedName>
        <fullName evidence="3">DNA-(apurinic or apyrimidinic site) lyase</fullName>
        <ecNumber evidence="3">4.2.99.18</ecNumber>
    </recommendedName>
</protein>
<evidence type="ECO:0000256" key="11">
    <source>
        <dbReference type="ARBA" id="ARBA00023239"/>
    </source>
</evidence>
<dbReference type="InterPro" id="IPR010663">
    <property type="entry name" value="Znf_FPG/IleRS"/>
</dbReference>
<evidence type="ECO:0000259" key="15">
    <source>
        <dbReference type="PROSITE" id="PS51066"/>
    </source>
</evidence>
<sequence length="266" mass="28919">MPEGHTIHRLANDLAHDLRGRPVVASSPQGRFAASAERIHGAALVRAEAFGKQLFLDWATGDVLSVHLGLIGKFRRTPAERAPSAQARLRLVPEGGAVAWDLTGPMACELVDPATRRRIAATIGPDPLRRNGSVDEFVRRSSAKRAPIGAVLLDQQVIAGIGNVYRAEVCFLCGIDPRRSAATLTDNQLRALWRESGTQLRNGVRLNRIVTRAPAELGRSQLARVPAGERLYAYKRGGDPCHRCGEHIQSVEIGGRSTWFCPSCQS</sequence>
<dbReference type="FunFam" id="1.10.8.50:FF:000003">
    <property type="entry name" value="Formamidopyrimidine-DNA glycosylase"/>
    <property type="match status" value="1"/>
</dbReference>
<keyword evidence="11" id="KW-0456">Lyase</keyword>
<name>A0A6J6VFT0_9ZZZZ</name>
<dbReference type="Gene3D" id="1.10.8.50">
    <property type="match status" value="1"/>
</dbReference>
<dbReference type="SUPFAM" id="SSF57716">
    <property type="entry name" value="Glucocorticoid receptor-like (DNA-binding domain)"/>
    <property type="match status" value="1"/>
</dbReference>
<dbReference type="SMART" id="SM01232">
    <property type="entry name" value="H2TH"/>
    <property type="match status" value="1"/>
</dbReference>
<evidence type="ECO:0000256" key="3">
    <source>
        <dbReference type="ARBA" id="ARBA00012720"/>
    </source>
</evidence>
<reference evidence="17" key="1">
    <citation type="submission" date="2020-05" db="EMBL/GenBank/DDBJ databases">
        <authorList>
            <person name="Chiriac C."/>
            <person name="Salcher M."/>
            <person name="Ghai R."/>
            <person name="Kavagutti S V."/>
        </authorList>
    </citation>
    <scope>NUCLEOTIDE SEQUENCE</scope>
</reference>
<keyword evidence="9" id="KW-0238">DNA-binding</keyword>
<keyword evidence="10" id="KW-0234">DNA repair</keyword>
<accession>A0A6J6VFT0</accession>
<comment type="cofactor">
    <cofactor evidence="1">
        <name>Zn(2+)</name>
        <dbReference type="ChEBI" id="CHEBI:29105"/>
    </cofactor>
</comment>
<keyword evidence="4" id="KW-0479">Metal-binding</keyword>
<evidence type="ECO:0000313" key="18">
    <source>
        <dbReference type="EMBL" id="CAB4823993.1"/>
    </source>
</evidence>
<evidence type="ECO:0000313" key="19">
    <source>
        <dbReference type="EMBL" id="CAB4941557.1"/>
    </source>
</evidence>
<dbReference type="PROSITE" id="PS01242">
    <property type="entry name" value="ZF_FPG_1"/>
    <property type="match status" value="1"/>
</dbReference>
<keyword evidence="7" id="KW-0378">Hydrolase</keyword>
<dbReference type="GO" id="GO:0140078">
    <property type="term" value="F:class I DNA-(apurinic or apyrimidinic site) endonuclease activity"/>
    <property type="evidence" value="ECO:0007669"/>
    <property type="project" value="UniProtKB-EC"/>
</dbReference>
<dbReference type="EMBL" id="CAFABA010000026">
    <property type="protein sequence ID" value="CAB4823993.1"/>
    <property type="molecule type" value="Genomic_DNA"/>
</dbReference>
<dbReference type="GO" id="GO:0000703">
    <property type="term" value="F:oxidized pyrimidine nucleobase lesion DNA N-glycosylase activity"/>
    <property type="evidence" value="ECO:0007669"/>
    <property type="project" value="TreeGrafter"/>
</dbReference>
<evidence type="ECO:0000256" key="7">
    <source>
        <dbReference type="ARBA" id="ARBA00022801"/>
    </source>
</evidence>
<comment type="similarity">
    <text evidence="2">Belongs to the FPG family.</text>
</comment>
<dbReference type="Pfam" id="PF01149">
    <property type="entry name" value="Fapy_DNA_glyco"/>
    <property type="match status" value="1"/>
</dbReference>
<proteinExistence type="inferred from homology"/>
<evidence type="ECO:0000256" key="10">
    <source>
        <dbReference type="ARBA" id="ARBA00023204"/>
    </source>
</evidence>
<gene>
    <name evidence="17" type="ORF">UFOPK2754_03009</name>
    <name evidence="18" type="ORF">UFOPK3139_00890</name>
    <name evidence="19" type="ORF">UFOPK3543_03286</name>
</gene>
<dbReference type="PROSITE" id="PS51066">
    <property type="entry name" value="ZF_FPG_2"/>
    <property type="match status" value="1"/>
</dbReference>
<dbReference type="SUPFAM" id="SSF46946">
    <property type="entry name" value="S13-like H2TH domain"/>
    <property type="match status" value="1"/>
</dbReference>
<dbReference type="InterPro" id="IPR035937">
    <property type="entry name" value="FPG_N"/>
</dbReference>
<dbReference type="GO" id="GO:0008270">
    <property type="term" value="F:zinc ion binding"/>
    <property type="evidence" value="ECO:0007669"/>
    <property type="project" value="UniProtKB-KW"/>
</dbReference>
<dbReference type="PANTHER" id="PTHR42697">
    <property type="entry name" value="ENDONUCLEASE 8"/>
    <property type="match status" value="1"/>
</dbReference>
<dbReference type="EMBL" id="CAEZYR010000170">
    <property type="protein sequence ID" value="CAB4769377.1"/>
    <property type="molecule type" value="Genomic_DNA"/>
</dbReference>